<comment type="caution">
    <text evidence="12">The sequence shown here is derived from an EMBL/GenBank/DDBJ whole genome shotgun (WGS) entry which is preliminary data.</text>
</comment>
<feature type="transmembrane region" description="Helical" evidence="11">
    <location>
        <begin position="285"/>
        <end position="305"/>
    </location>
</feature>
<keyword evidence="11" id="KW-0812">Transmembrane</keyword>
<keyword evidence="11" id="KW-1133">Transmembrane helix</keyword>
<dbReference type="GO" id="GO:0008939">
    <property type="term" value="F:nicotinate-nucleotide-dimethylbenzimidazole phosphoribosyltransferase activity"/>
    <property type="evidence" value="ECO:0007669"/>
    <property type="project" value="UniProtKB-UniRule"/>
</dbReference>
<dbReference type="NCBIfam" id="NF000996">
    <property type="entry name" value="PRK00105.1"/>
    <property type="match status" value="1"/>
</dbReference>
<evidence type="ECO:0000256" key="3">
    <source>
        <dbReference type="ARBA" id="ARBA00011991"/>
    </source>
</evidence>
<keyword evidence="5 10" id="KW-0169">Cobalamin biosynthesis</keyword>
<keyword evidence="13" id="KW-1185">Reference proteome</keyword>
<name>A0A368X891_9BURK</name>
<evidence type="ECO:0000256" key="11">
    <source>
        <dbReference type="SAM" id="Phobius"/>
    </source>
</evidence>
<keyword evidence="6 10" id="KW-0328">Glycosyltransferase</keyword>
<comment type="similarity">
    <text evidence="2 10">Belongs to the CobT family.</text>
</comment>
<evidence type="ECO:0000256" key="8">
    <source>
        <dbReference type="ARBA" id="ARBA00030686"/>
    </source>
</evidence>
<evidence type="ECO:0000256" key="2">
    <source>
        <dbReference type="ARBA" id="ARBA00007110"/>
    </source>
</evidence>
<evidence type="ECO:0000256" key="6">
    <source>
        <dbReference type="ARBA" id="ARBA00022676"/>
    </source>
</evidence>
<dbReference type="EC" id="2.4.2.21" evidence="3 10"/>
<dbReference type="CDD" id="cd02439">
    <property type="entry name" value="DMB-PRT_CobT"/>
    <property type="match status" value="1"/>
</dbReference>
<evidence type="ECO:0000256" key="4">
    <source>
        <dbReference type="ARBA" id="ARBA00015486"/>
    </source>
</evidence>
<evidence type="ECO:0000313" key="12">
    <source>
        <dbReference type="EMBL" id="RCW63416.1"/>
    </source>
</evidence>
<dbReference type="Gene3D" id="3.40.50.10210">
    <property type="match status" value="1"/>
</dbReference>
<dbReference type="AlphaFoldDB" id="A0A368X891"/>
<evidence type="ECO:0000256" key="7">
    <source>
        <dbReference type="ARBA" id="ARBA00022679"/>
    </source>
</evidence>
<comment type="function">
    <text evidence="10">Catalyzes the synthesis of alpha-ribazole-5'-phosphate from nicotinate mononucleotide (NAMN) and 5,6-dimethylbenzimidazole (DMB).</text>
</comment>
<dbReference type="InterPro" id="IPR023195">
    <property type="entry name" value="Nict_dMeBzImd_PRibTrfase_N"/>
</dbReference>
<comment type="pathway">
    <text evidence="1 10">Nucleoside biosynthesis; alpha-ribazole biosynthesis; alpha-ribazole from 5,6-dimethylbenzimidazole: step 1/2.</text>
</comment>
<dbReference type="SUPFAM" id="SSF52733">
    <property type="entry name" value="Nicotinate mononucleotide:5,6-dimethylbenzimidazole phosphoribosyltransferase (CobT)"/>
    <property type="match status" value="1"/>
</dbReference>
<dbReference type="GO" id="GO:0009236">
    <property type="term" value="P:cobalamin biosynthetic process"/>
    <property type="evidence" value="ECO:0007669"/>
    <property type="project" value="UniProtKB-UniRule"/>
</dbReference>
<dbReference type="HAMAP" id="MF_00230">
    <property type="entry name" value="CobT"/>
    <property type="match status" value="1"/>
</dbReference>
<protein>
    <recommendedName>
        <fullName evidence="4 10">Nicotinate-nucleotide--dimethylbenzimidazole phosphoribosyltransferase</fullName>
        <shortName evidence="10">NN:DBI PRT</shortName>
        <ecNumber evidence="3 10">2.4.2.21</ecNumber>
    </recommendedName>
    <alternativeName>
        <fullName evidence="8 10">N(1)-alpha-phosphoribosyltransferase</fullName>
    </alternativeName>
</protein>
<dbReference type="Proteomes" id="UP000252884">
    <property type="component" value="Unassembled WGS sequence"/>
</dbReference>
<dbReference type="PANTHER" id="PTHR43463:SF1">
    <property type="entry name" value="NICOTINATE-NUCLEOTIDE--DIMETHYLBENZIMIDAZOLE PHOSPHORIBOSYLTRANSFERASE"/>
    <property type="match status" value="1"/>
</dbReference>
<reference evidence="12 13" key="1">
    <citation type="submission" date="2018-07" db="EMBL/GenBank/DDBJ databases">
        <title>Genomic Encyclopedia of Type Strains, Phase IV (KMG-IV): sequencing the most valuable type-strain genomes for metagenomic binning, comparative biology and taxonomic classification.</title>
        <authorList>
            <person name="Goeker M."/>
        </authorList>
    </citation>
    <scope>NUCLEOTIDE SEQUENCE [LARGE SCALE GENOMIC DNA]</scope>
    <source>
        <strain evidence="12 13">DSM 21634</strain>
    </source>
</reference>
<gene>
    <name evidence="10" type="primary">cobT</name>
    <name evidence="12" type="ORF">DES41_11921</name>
</gene>
<dbReference type="UniPathway" id="UPA00061">
    <property type="reaction ID" value="UER00516"/>
</dbReference>
<accession>A0A368X891</accession>
<dbReference type="PANTHER" id="PTHR43463">
    <property type="entry name" value="NICOTINATE-NUCLEOTIDE--DIMETHYLBENZIMIDAZOLE PHOSPHORIBOSYLTRANSFERASE"/>
    <property type="match status" value="1"/>
</dbReference>
<dbReference type="InterPro" id="IPR003200">
    <property type="entry name" value="Nict_dMeBzImd_PRibTrfase"/>
</dbReference>
<dbReference type="InterPro" id="IPR036087">
    <property type="entry name" value="Nict_dMeBzImd_PRibTrfase_sf"/>
</dbReference>
<dbReference type="NCBIfam" id="TIGR03160">
    <property type="entry name" value="cobT_DBIPRT"/>
    <property type="match status" value="1"/>
</dbReference>
<sequence length="381" mass="38942">MAAIRQGRHCAWVPAYTTARDNCGVTESDILSLLRLPAIADADDSAQAQRLQQLLDNKTKPPGSLGRIEQLAQQLGLILASEAPVLQAPQMLVCAADHGLAAQGVSAFPQEVTRQMVENFLAGGAAVSVLARQHGIALTVVDCGVAHDFGGDRPGLRVRKAAAGAADASLGPAMAAAQCAEAIGHGMDLVRDLPGNALLLGEMGIGNSSAAALLTARLTGHDVAACTGSGTGMAGTALAHKLRVLQAVYLRHAHARTPLAALAAFGGLEIATLVGVLLQGARERRVLVVDGFITTAAVLVAQALAPAVRGYCVFSHLSGERGHAIALAHLGVRPLLDLGLRLGEGSGAALAWPLLQSASLLLREMASFSGAGVSNRGELAV</sequence>
<feature type="transmembrane region" description="Helical" evidence="11">
    <location>
        <begin position="259"/>
        <end position="278"/>
    </location>
</feature>
<evidence type="ECO:0000256" key="9">
    <source>
        <dbReference type="ARBA" id="ARBA00047340"/>
    </source>
</evidence>
<evidence type="ECO:0000256" key="1">
    <source>
        <dbReference type="ARBA" id="ARBA00005049"/>
    </source>
</evidence>
<feature type="active site" description="Proton acceptor" evidence="10">
    <location>
        <position position="344"/>
    </location>
</feature>
<dbReference type="InterPro" id="IPR017846">
    <property type="entry name" value="Nict_dMeBzImd_PRibTrfase_bact"/>
</dbReference>
<evidence type="ECO:0000313" key="13">
    <source>
        <dbReference type="Proteomes" id="UP000252884"/>
    </source>
</evidence>
<evidence type="ECO:0000256" key="10">
    <source>
        <dbReference type="HAMAP-Rule" id="MF_00230"/>
    </source>
</evidence>
<proteinExistence type="inferred from homology"/>
<comment type="catalytic activity">
    <reaction evidence="9 10">
        <text>5,6-dimethylbenzimidazole + nicotinate beta-D-ribonucleotide = alpha-ribazole 5'-phosphate + nicotinate + H(+)</text>
        <dbReference type="Rhea" id="RHEA:11196"/>
        <dbReference type="ChEBI" id="CHEBI:15378"/>
        <dbReference type="ChEBI" id="CHEBI:15890"/>
        <dbReference type="ChEBI" id="CHEBI:32544"/>
        <dbReference type="ChEBI" id="CHEBI:57502"/>
        <dbReference type="ChEBI" id="CHEBI:57918"/>
        <dbReference type="EC" id="2.4.2.21"/>
    </reaction>
</comment>
<keyword evidence="11" id="KW-0472">Membrane</keyword>
<dbReference type="Pfam" id="PF02277">
    <property type="entry name" value="DBI_PRT"/>
    <property type="match status" value="1"/>
</dbReference>
<dbReference type="EMBL" id="QPJK01000019">
    <property type="protein sequence ID" value="RCW63416.1"/>
    <property type="molecule type" value="Genomic_DNA"/>
</dbReference>
<keyword evidence="7 10" id="KW-0808">Transferase</keyword>
<organism evidence="12 13">
    <name type="scientific">Pseudorhodoferax soli</name>
    <dbReference type="NCBI Taxonomy" id="545864"/>
    <lineage>
        <taxon>Bacteria</taxon>
        <taxon>Pseudomonadati</taxon>
        <taxon>Pseudomonadota</taxon>
        <taxon>Betaproteobacteria</taxon>
        <taxon>Burkholderiales</taxon>
        <taxon>Comamonadaceae</taxon>
    </lineage>
</organism>
<dbReference type="Gene3D" id="1.10.1610.10">
    <property type="match status" value="1"/>
</dbReference>
<evidence type="ECO:0000256" key="5">
    <source>
        <dbReference type="ARBA" id="ARBA00022573"/>
    </source>
</evidence>